<gene>
    <name evidence="1" type="ORF">A2966_02470</name>
</gene>
<dbReference type="CDD" id="cd19067">
    <property type="entry name" value="PfuEndoQ-like"/>
    <property type="match status" value="1"/>
</dbReference>
<comment type="caution">
    <text evidence="1">The sequence shown here is derived from an EMBL/GenBank/DDBJ whole genome shotgun (WGS) entry which is preliminary data.</text>
</comment>
<dbReference type="InterPro" id="IPR016195">
    <property type="entry name" value="Pol/histidinol_Pase-like"/>
</dbReference>
<sequence>MELIVDLHIHSRYSRATSKDSNLEGLYRWGKIKGINIIGTGDFTHPAWFAEIQDKLEPAEPGLFKLRQDLAIAIDKTLPASIRKNLIRFALTVEISNIYSKNEKVRKLHNLVIMPSVKAVSQFNSALERIGNLKADGRPILGLDSKQLLTLTLDTDPSALFVPAHIWTPWFSMFGSKSGFNSIDEAFEELAPEIKAIETGLSSDPFMNWRIAELQKVTIISNSDAHSPQKLGREATILQSQVDYHDIINGIKTNDRRIVGTIEFFPQEGKYHYDGHRACNIRFSPKQTKNHQGLCPVCHQSLTVGVDNRVNELANLAEDYQPKRHKVVEYIIPLIEILAEMQEKTTAAKAVQTAYQKVILDLGNEFTILRKMPIIEIKDAGYEALAKAIVRMRQKEVHVEPGYDGVFGTIKLFTSNEERKKQLTEQIGLGWET</sequence>
<evidence type="ECO:0000313" key="1">
    <source>
        <dbReference type="EMBL" id="OGK52241.1"/>
    </source>
</evidence>
<dbReference type="EMBL" id="MGAR01000012">
    <property type="protein sequence ID" value="OGK52241.1"/>
    <property type="molecule type" value="Genomic_DNA"/>
</dbReference>
<proteinExistence type="predicted"/>
<reference evidence="1 2" key="1">
    <citation type="journal article" date="2016" name="Nat. Commun.">
        <title>Thousands of microbial genomes shed light on interconnected biogeochemical processes in an aquifer system.</title>
        <authorList>
            <person name="Anantharaman K."/>
            <person name="Brown C.T."/>
            <person name="Hug L.A."/>
            <person name="Sharon I."/>
            <person name="Castelle C.J."/>
            <person name="Probst A.J."/>
            <person name="Thomas B.C."/>
            <person name="Singh A."/>
            <person name="Wilkins M.J."/>
            <person name="Karaoz U."/>
            <person name="Brodie E.L."/>
            <person name="Williams K.H."/>
            <person name="Hubbard S.S."/>
            <person name="Banfield J.F."/>
        </authorList>
    </citation>
    <scope>NUCLEOTIDE SEQUENCE [LARGE SCALE GENOMIC DNA]</scope>
</reference>
<organism evidence="1 2">
    <name type="scientific">Candidatus Roizmanbacteria bacterium RIFCSPLOWO2_01_FULL_41_22</name>
    <dbReference type="NCBI Taxonomy" id="1802067"/>
    <lineage>
        <taxon>Bacteria</taxon>
        <taxon>Candidatus Roizmaniibacteriota</taxon>
    </lineage>
</organism>
<evidence type="ECO:0000313" key="2">
    <source>
        <dbReference type="Proteomes" id="UP000176480"/>
    </source>
</evidence>
<dbReference type="Proteomes" id="UP000176480">
    <property type="component" value="Unassembled WGS sequence"/>
</dbReference>
<name>A0A1F7J9G7_9BACT</name>
<dbReference type="Gene3D" id="3.20.20.140">
    <property type="entry name" value="Metal-dependent hydrolases"/>
    <property type="match status" value="1"/>
</dbReference>
<protein>
    <recommendedName>
        <fullName evidence="3">DNA helicase UvrD</fullName>
    </recommendedName>
</protein>
<evidence type="ECO:0008006" key="3">
    <source>
        <dbReference type="Google" id="ProtNLM"/>
    </source>
</evidence>
<dbReference type="AlphaFoldDB" id="A0A1F7J9G7"/>
<accession>A0A1F7J9G7</accession>
<dbReference type="PANTHER" id="PTHR40084:SF1">
    <property type="entry name" value="PHOSPHOTRANSFERASE"/>
    <property type="match status" value="1"/>
</dbReference>
<dbReference type="SUPFAM" id="SSF89550">
    <property type="entry name" value="PHP domain-like"/>
    <property type="match status" value="1"/>
</dbReference>
<dbReference type="PANTHER" id="PTHR40084">
    <property type="entry name" value="PHOSPHOHYDROLASE, PHP FAMILY"/>
    <property type="match status" value="1"/>
</dbReference>
<dbReference type="STRING" id="1802067.A2966_02470"/>